<dbReference type="KEGG" id="chrb:DK843_22685"/>
<accession>A0A344UPG1</accession>
<proteinExistence type="predicted"/>
<gene>
    <name evidence="1" type="ORF">DK843_22685</name>
</gene>
<dbReference type="Proteomes" id="UP000252038">
    <property type="component" value="Plasmid unnamed"/>
</dbReference>
<organism evidence="1 2">
    <name type="scientific">Chromobacterium phragmitis</name>
    <dbReference type="NCBI Taxonomy" id="2202141"/>
    <lineage>
        <taxon>Bacteria</taxon>
        <taxon>Pseudomonadati</taxon>
        <taxon>Pseudomonadota</taxon>
        <taxon>Betaproteobacteria</taxon>
        <taxon>Neisseriales</taxon>
        <taxon>Chromobacteriaceae</taxon>
        <taxon>Chromobacterium</taxon>
    </lineage>
</organism>
<reference evidence="1 2" key="1">
    <citation type="submission" date="2018-05" db="EMBL/GenBank/DDBJ databases">
        <title>Genome sequencing, assembly and analysis of the novel insecticidal bacterium, Chromobacterium phragmitis.</title>
        <authorList>
            <person name="Sparks M.E."/>
            <person name="Blackburn M.B."/>
            <person name="Gundersen-Rindal D.E."/>
        </authorList>
    </citation>
    <scope>NUCLEOTIDE SEQUENCE [LARGE SCALE GENOMIC DNA]</scope>
    <source>
        <strain evidence="1">IIBBL 274-1</strain>
        <plasmid evidence="1 2">unnamed</plasmid>
    </source>
</reference>
<name>A0A344UPG1_9NEIS</name>
<dbReference type="EMBL" id="CP029555">
    <property type="protein sequence ID" value="AXE37159.1"/>
    <property type="molecule type" value="Genomic_DNA"/>
</dbReference>
<keyword evidence="1" id="KW-0614">Plasmid</keyword>
<dbReference type="AlphaFoldDB" id="A0A344UPG1"/>
<evidence type="ECO:0000313" key="1">
    <source>
        <dbReference type="EMBL" id="AXE37159.1"/>
    </source>
</evidence>
<evidence type="ECO:0000313" key="2">
    <source>
        <dbReference type="Proteomes" id="UP000252038"/>
    </source>
</evidence>
<geneLocation type="plasmid" evidence="1 2">
    <name>unnamed</name>
</geneLocation>
<protein>
    <submittedName>
        <fullName evidence="1">Uncharacterized protein</fullName>
    </submittedName>
</protein>
<dbReference type="RefSeq" id="WP_114074593.1">
    <property type="nucleotide sequence ID" value="NZ_CP029555.1"/>
</dbReference>
<sequence>MNEYLIAHVGHTIKDHEHITWWRPDSRGYTICTHKAGVYTELEARSICTPSGGTCIAVPKDVAAALALSTPYYRRSNGTLQKLYDGDRHAPVPNSRVAWSELSVAKLDTGRMAKPTPIAPSKSRAIYLPPNLLHEGRAV</sequence>